<sequence length="104" mass="11364">MMDPFQLKYGNKLTSILFIPALLADIFWVACVLAALGGTMSVILDISSYYSVIISAGVGISYTLLGGLYSVAYTDVIQLIFMLFSLVSKGSSDIILDYLKKYTQ</sequence>
<evidence type="ECO:0000313" key="16">
    <source>
        <dbReference type="Proteomes" id="UP000018468"/>
    </source>
</evidence>
<dbReference type="Proteomes" id="UP000018468">
    <property type="component" value="Linkage group LG3"/>
</dbReference>
<feature type="transmembrane region" description="Helical" evidence="14">
    <location>
        <begin position="49"/>
        <end position="70"/>
    </location>
</feature>
<dbReference type="Bgee" id="ENSLOCG00000007433">
    <property type="expression patterns" value="Expressed in mesonephros and 2 other cell types or tissues"/>
</dbReference>
<evidence type="ECO:0000256" key="2">
    <source>
        <dbReference type="ARBA" id="ARBA00006434"/>
    </source>
</evidence>
<dbReference type="Ensembl" id="ENSLOCT00000009023.1">
    <property type="protein sequence ID" value="ENSLOCP00000009012.1"/>
    <property type="gene ID" value="ENSLOCG00000007433.1"/>
</dbReference>
<dbReference type="InterPro" id="IPR052244">
    <property type="entry name" value="Choline_transporter"/>
</dbReference>
<dbReference type="OMA" id="ACIGIFY"/>
<keyword evidence="4 14" id="KW-0812">Transmembrane</keyword>
<reference evidence="15" key="3">
    <citation type="submission" date="2025-09" db="UniProtKB">
        <authorList>
            <consortium name="Ensembl"/>
        </authorList>
    </citation>
    <scope>IDENTIFICATION</scope>
</reference>
<evidence type="ECO:0000256" key="11">
    <source>
        <dbReference type="ARBA" id="ARBA00023180"/>
    </source>
</evidence>
<dbReference type="InterPro" id="IPR038377">
    <property type="entry name" value="Na/Glc_symporter_sf"/>
</dbReference>
<keyword evidence="12" id="KW-0739">Sodium transport</keyword>
<protein>
    <submittedName>
        <fullName evidence="15">Uncharacterized protein</fullName>
    </submittedName>
</protein>
<organism evidence="15 16">
    <name type="scientific">Lepisosteus oculatus</name>
    <name type="common">Spotted gar</name>
    <dbReference type="NCBI Taxonomy" id="7918"/>
    <lineage>
        <taxon>Eukaryota</taxon>
        <taxon>Metazoa</taxon>
        <taxon>Chordata</taxon>
        <taxon>Craniata</taxon>
        <taxon>Vertebrata</taxon>
        <taxon>Euteleostomi</taxon>
        <taxon>Actinopterygii</taxon>
        <taxon>Neopterygii</taxon>
        <taxon>Holostei</taxon>
        <taxon>Semionotiformes</taxon>
        <taxon>Lepisosteidae</taxon>
        <taxon>Lepisosteus</taxon>
    </lineage>
</organism>
<evidence type="ECO:0000256" key="4">
    <source>
        <dbReference type="ARBA" id="ARBA00022692"/>
    </source>
</evidence>
<keyword evidence="16" id="KW-1185">Reference proteome</keyword>
<dbReference type="eggNOG" id="KOG3761">
    <property type="taxonomic scope" value="Eukaryota"/>
</dbReference>
<feature type="transmembrane region" description="Helical" evidence="14">
    <location>
        <begin position="15"/>
        <end position="37"/>
    </location>
</feature>
<evidence type="ECO:0000256" key="5">
    <source>
        <dbReference type="ARBA" id="ARBA00022847"/>
    </source>
</evidence>
<keyword evidence="9" id="KW-0406">Ion transport</keyword>
<evidence type="ECO:0000256" key="3">
    <source>
        <dbReference type="ARBA" id="ARBA00022448"/>
    </source>
</evidence>
<comment type="similarity">
    <text evidence="2 13">Belongs to the sodium:solute symporter (SSF) (TC 2.A.21) family.</text>
</comment>
<evidence type="ECO:0000256" key="13">
    <source>
        <dbReference type="RuleBase" id="RU362091"/>
    </source>
</evidence>
<evidence type="ECO:0000256" key="1">
    <source>
        <dbReference type="ARBA" id="ARBA00004141"/>
    </source>
</evidence>
<dbReference type="AlphaFoldDB" id="W5MKV3"/>
<dbReference type="PROSITE" id="PS50283">
    <property type="entry name" value="NA_SOLUT_SYMP_3"/>
    <property type="match status" value="1"/>
</dbReference>
<dbReference type="GeneTree" id="ENSGT00940000163454"/>
<reference evidence="16" key="1">
    <citation type="submission" date="2011-12" db="EMBL/GenBank/DDBJ databases">
        <title>The Draft Genome of Lepisosteus oculatus.</title>
        <authorList>
            <consortium name="The Broad Institute Genome Assembly &amp; Analysis Group"/>
            <consortium name="Computational R&amp;D Group"/>
            <consortium name="and Sequencing Platform"/>
            <person name="Di Palma F."/>
            <person name="Alfoldi J."/>
            <person name="Johnson J."/>
            <person name="Berlin A."/>
            <person name="Gnerre S."/>
            <person name="Jaffe D."/>
            <person name="MacCallum I."/>
            <person name="Young S."/>
            <person name="Walker B.J."/>
            <person name="Lander E.S."/>
            <person name="Lindblad-Toh K."/>
        </authorList>
    </citation>
    <scope>NUCLEOTIDE SEQUENCE [LARGE SCALE GENOMIC DNA]</scope>
</reference>
<dbReference type="STRING" id="7918.ENSLOCP00000009012"/>
<dbReference type="InterPro" id="IPR001734">
    <property type="entry name" value="Na/solute_symporter"/>
</dbReference>
<accession>W5MKV3</accession>
<dbReference type="HOGENOM" id="CLU_2249183_0_0_1"/>
<evidence type="ECO:0000256" key="10">
    <source>
        <dbReference type="ARBA" id="ARBA00023136"/>
    </source>
</evidence>
<dbReference type="GO" id="GO:0015220">
    <property type="term" value="F:choline transmembrane transporter activity"/>
    <property type="evidence" value="ECO:0007669"/>
    <property type="project" value="UniProtKB-ARBA"/>
</dbReference>
<dbReference type="Gene3D" id="1.20.1730.10">
    <property type="entry name" value="Sodium/glucose cotransporter"/>
    <property type="match status" value="1"/>
</dbReference>
<keyword evidence="6" id="KW-0530">Neurotransmitter biosynthesis</keyword>
<evidence type="ECO:0000256" key="12">
    <source>
        <dbReference type="ARBA" id="ARBA00023201"/>
    </source>
</evidence>
<evidence type="ECO:0000256" key="14">
    <source>
        <dbReference type="SAM" id="Phobius"/>
    </source>
</evidence>
<dbReference type="GO" id="GO:0015293">
    <property type="term" value="F:symporter activity"/>
    <property type="evidence" value="ECO:0007669"/>
    <property type="project" value="UniProtKB-KW"/>
</dbReference>
<dbReference type="InParanoid" id="W5MKV3"/>
<dbReference type="EMBL" id="AHAT01003039">
    <property type="status" value="NOT_ANNOTATED_CDS"/>
    <property type="molecule type" value="Genomic_DNA"/>
</dbReference>
<dbReference type="EMBL" id="AHAT01003040">
    <property type="status" value="NOT_ANNOTATED_CDS"/>
    <property type="molecule type" value="Genomic_DNA"/>
</dbReference>
<keyword evidence="3" id="KW-0813">Transport</keyword>
<evidence type="ECO:0000256" key="8">
    <source>
        <dbReference type="ARBA" id="ARBA00023053"/>
    </source>
</evidence>
<keyword evidence="10 14" id="KW-0472">Membrane</keyword>
<reference evidence="15" key="2">
    <citation type="submission" date="2025-08" db="UniProtKB">
        <authorList>
            <consortium name="Ensembl"/>
        </authorList>
    </citation>
    <scope>IDENTIFICATION</scope>
</reference>
<proteinExistence type="inferred from homology"/>
<keyword evidence="8" id="KW-0915">Sodium</keyword>
<comment type="subcellular location">
    <subcellularLocation>
        <location evidence="1">Membrane</location>
        <topology evidence="1">Multi-pass membrane protein</topology>
    </subcellularLocation>
</comment>
<dbReference type="GO" id="GO:0006814">
    <property type="term" value="P:sodium ion transport"/>
    <property type="evidence" value="ECO:0007669"/>
    <property type="project" value="UniProtKB-KW"/>
</dbReference>
<evidence type="ECO:0000313" key="15">
    <source>
        <dbReference type="Ensembl" id="ENSLOCP00000009012.1"/>
    </source>
</evidence>
<evidence type="ECO:0000256" key="7">
    <source>
        <dbReference type="ARBA" id="ARBA00022989"/>
    </source>
</evidence>
<keyword evidence="7 14" id="KW-1133">Transmembrane helix</keyword>
<evidence type="ECO:0000256" key="6">
    <source>
        <dbReference type="ARBA" id="ARBA00022979"/>
    </source>
</evidence>
<dbReference type="PANTHER" id="PTHR45897">
    <property type="entry name" value="HIGH-AFFINITY CHOLINE TRANSPORTER 1"/>
    <property type="match status" value="1"/>
</dbReference>
<name>W5MKV3_LEPOC</name>
<dbReference type="Pfam" id="PF00474">
    <property type="entry name" value="SSF"/>
    <property type="match status" value="1"/>
</dbReference>
<keyword evidence="5" id="KW-0769">Symport</keyword>
<keyword evidence="11" id="KW-0325">Glycoprotein</keyword>
<dbReference type="PANTHER" id="PTHR45897:SF5">
    <property type="entry name" value="HIGH AFFINITY CHOLINE TRANSPORTER 1"/>
    <property type="match status" value="1"/>
</dbReference>
<evidence type="ECO:0000256" key="9">
    <source>
        <dbReference type="ARBA" id="ARBA00023065"/>
    </source>
</evidence>
<dbReference type="GO" id="GO:0016020">
    <property type="term" value="C:membrane"/>
    <property type="evidence" value="ECO:0007669"/>
    <property type="project" value="UniProtKB-SubCell"/>
</dbReference>